<dbReference type="PANTHER" id="PTHR30001">
    <property type="entry name" value="RIBONUCLEASE"/>
    <property type="match status" value="1"/>
</dbReference>
<dbReference type="InterPro" id="IPR019307">
    <property type="entry name" value="RNA-bd_AU-1/RNase_E/G"/>
</dbReference>
<keyword evidence="5" id="KW-0479">Metal-binding</keyword>
<dbReference type="Pfam" id="PF10150">
    <property type="entry name" value="RNase_E_G"/>
    <property type="match status" value="1"/>
</dbReference>
<dbReference type="GO" id="GO:0005737">
    <property type="term" value="C:cytoplasm"/>
    <property type="evidence" value="ECO:0007669"/>
    <property type="project" value="TreeGrafter"/>
</dbReference>
<sequence length="492" mass="56298">MKKKILISTLLDEYRIAVIEDDVLVEFYIERPDLLKRVGNIYKGKILSINPELNAAFVDIGIERSAFLPLSREREDILEAEDVSEDLLEARKLSKGSEILVQVTKEGVGSKGARITQYCSLPGRYLVLMAGTSHTGVSRRIVNTRERYRLKKIVKEIKPADFGVIARTVAQKVDASELKRDLKILSRMWRRLAGVARKRTAPALLYKETDFITAFVRDNLAPDVDSIIVDSKRTYKQVSSYVKKFSSNYLARIKLHDSPTPLFDMYKVNKWLKRSFERKIKLPSGGYIIIEETEALVAIDVNSGSFKGHKDAEVMSLTTNLEAAKEVARQLRLRDKGGAIVIDFIDMQESSNKRKVVNTLKKELRKDKSKTRVYGMSKLGLVQLTRKRSRLSLTEIMFDYCPVCEGTGHIPSIQDVTSRLEQVLLTLPRRRHVKIRAKDYIIDHLKTSDWNKLRKIMRMNRLHADFEADSDVNYGELILTDVDTGKQYKVGR</sequence>
<dbReference type="GO" id="GO:0016787">
    <property type="term" value="F:hydrolase activity"/>
    <property type="evidence" value="ECO:0007669"/>
    <property type="project" value="UniProtKB-KW"/>
</dbReference>
<dbReference type="SUPFAM" id="SSF50249">
    <property type="entry name" value="Nucleic acid-binding proteins"/>
    <property type="match status" value="1"/>
</dbReference>
<comment type="caution">
    <text evidence="12">The sequence shown here is derived from an EMBL/GenBank/DDBJ whole genome shotgun (WGS) entry which is preliminary data.</text>
</comment>
<keyword evidence="3" id="KW-0997">Cell inner membrane</keyword>
<evidence type="ECO:0000256" key="10">
    <source>
        <dbReference type="ARBA" id="ARBA00023136"/>
    </source>
</evidence>
<dbReference type="GO" id="GO:0003723">
    <property type="term" value="F:RNA binding"/>
    <property type="evidence" value="ECO:0007669"/>
    <property type="project" value="UniProtKB-KW"/>
</dbReference>
<dbReference type="InterPro" id="IPR004659">
    <property type="entry name" value="RNase_E/G"/>
</dbReference>
<protein>
    <recommendedName>
        <fullName evidence="11">S1 motif domain-containing protein</fullName>
    </recommendedName>
</protein>
<evidence type="ECO:0000256" key="3">
    <source>
        <dbReference type="ARBA" id="ARBA00022519"/>
    </source>
</evidence>
<dbReference type="InterPro" id="IPR012340">
    <property type="entry name" value="NA-bd_OB-fold"/>
</dbReference>
<dbReference type="PANTHER" id="PTHR30001:SF1">
    <property type="entry name" value="RIBONUCLEASE E_G-LIKE PROTEIN, CHLOROPLASTIC"/>
    <property type="match status" value="1"/>
</dbReference>
<dbReference type="Proteomes" id="UP000215215">
    <property type="component" value="Unassembled WGS sequence"/>
</dbReference>
<evidence type="ECO:0000256" key="5">
    <source>
        <dbReference type="ARBA" id="ARBA00022723"/>
    </source>
</evidence>
<keyword evidence="2" id="KW-1003">Cell membrane</keyword>
<accession>A0A235BSP5</accession>
<evidence type="ECO:0000256" key="4">
    <source>
        <dbReference type="ARBA" id="ARBA00022722"/>
    </source>
</evidence>
<reference evidence="12 13" key="1">
    <citation type="submission" date="2017-07" db="EMBL/GenBank/DDBJ databases">
        <title>Recovery of genomes from metagenomes via a dereplication, aggregation, and scoring strategy.</title>
        <authorList>
            <person name="Sieber C.M."/>
            <person name="Probst A.J."/>
            <person name="Sharrar A."/>
            <person name="Thomas B.C."/>
            <person name="Hess M."/>
            <person name="Tringe S.G."/>
            <person name="Banfield J.F."/>
        </authorList>
    </citation>
    <scope>NUCLEOTIDE SEQUENCE [LARGE SCALE GENOMIC DNA]</scope>
    <source>
        <strain evidence="12">JGI_Cruoil_03_44_89</strain>
    </source>
</reference>
<dbReference type="SMART" id="SM00316">
    <property type="entry name" value="S1"/>
    <property type="match status" value="1"/>
</dbReference>
<keyword evidence="8" id="KW-0460">Magnesium</keyword>
<keyword evidence="9" id="KW-0694">RNA-binding</keyword>
<evidence type="ECO:0000313" key="12">
    <source>
        <dbReference type="EMBL" id="OYD15226.1"/>
    </source>
</evidence>
<evidence type="ECO:0000256" key="6">
    <source>
        <dbReference type="ARBA" id="ARBA00022759"/>
    </source>
</evidence>
<keyword evidence="6" id="KW-0255">Endonuclease</keyword>
<dbReference type="GO" id="GO:0006364">
    <property type="term" value="P:rRNA processing"/>
    <property type="evidence" value="ECO:0007669"/>
    <property type="project" value="TreeGrafter"/>
</dbReference>
<gene>
    <name evidence="12" type="ORF">CH333_06150</name>
</gene>
<keyword evidence="7" id="KW-0378">Hydrolase</keyword>
<keyword evidence="4" id="KW-0540">Nuclease</keyword>
<evidence type="ECO:0000256" key="1">
    <source>
        <dbReference type="ARBA" id="ARBA00001946"/>
    </source>
</evidence>
<dbReference type="EMBL" id="NOZQ01000136">
    <property type="protein sequence ID" value="OYD15226.1"/>
    <property type="molecule type" value="Genomic_DNA"/>
</dbReference>
<dbReference type="Gene3D" id="2.40.50.140">
    <property type="entry name" value="Nucleic acid-binding proteins"/>
    <property type="match status" value="1"/>
</dbReference>
<dbReference type="InterPro" id="IPR003029">
    <property type="entry name" value="S1_domain"/>
</dbReference>
<organism evidence="12 13">
    <name type="scientific">candidate division WOR-3 bacterium JGI_Cruoil_03_44_89</name>
    <dbReference type="NCBI Taxonomy" id="1973748"/>
    <lineage>
        <taxon>Bacteria</taxon>
        <taxon>Bacteria division WOR-3</taxon>
    </lineage>
</organism>
<evidence type="ECO:0000256" key="9">
    <source>
        <dbReference type="ARBA" id="ARBA00022884"/>
    </source>
</evidence>
<dbReference type="CDD" id="cd04453">
    <property type="entry name" value="S1_RNase_E"/>
    <property type="match status" value="1"/>
</dbReference>
<keyword evidence="10" id="KW-0472">Membrane</keyword>
<dbReference type="NCBIfam" id="TIGR00757">
    <property type="entry name" value="RNaseEG"/>
    <property type="match status" value="1"/>
</dbReference>
<evidence type="ECO:0000256" key="8">
    <source>
        <dbReference type="ARBA" id="ARBA00022842"/>
    </source>
</evidence>
<evidence type="ECO:0000256" key="7">
    <source>
        <dbReference type="ARBA" id="ARBA00022801"/>
    </source>
</evidence>
<name>A0A235BSP5_UNCW3</name>
<dbReference type="GO" id="GO:0046872">
    <property type="term" value="F:metal ion binding"/>
    <property type="evidence" value="ECO:0007669"/>
    <property type="project" value="UniProtKB-KW"/>
</dbReference>
<dbReference type="GO" id="GO:0004540">
    <property type="term" value="F:RNA nuclease activity"/>
    <property type="evidence" value="ECO:0007669"/>
    <property type="project" value="InterPro"/>
</dbReference>
<dbReference type="AlphaFoldDB" id="A0A235BSP5"/>
<evidence type="ECO:0000313" key="13">
    <source>
        <dbReference type="Proteomes" id="UP000215215"/>
    </source>
</evidence>
<dbReference type="PROSITE" id="PS50126">
    <property type="entry name" value="S1"/>
    <property type="match status" value="1"/>
</dbReference>
<evidence type="ECO:0000256" key="2">
    <source>
        <dbReference type="ARBA" id="ARBA00022475"/>
    </source>
</evidence>
<comment type="cofactor">
    <cofactor evidence="1">
        <name>Mg(2+)</name>
        <dbReference type="ChEBI" id="CHEBI:18420"/>
    </cofactor>
</comment>
<proteinExistence type="predicted"/>
<dbReference type="GO" id="GO:0004519">
    <property type="term" value="F:endonuclease activity"/>
    <property type="evidence" value="ECO:0007669"/>
    <property type="project" value="UniProtKB-KW"/>
</dbReference>
<evidence type="ECO:0000259" key="11">
    <source>
        <dbReference type="PROSITE" id="PS50126"/>
    </source>
</evidence>
<feature type="domain" description="S1 motif" evidence="11">
    <location>
        <begin position="39"/>
        <end position="118"/>
    </location>
</feature>